<feature type="compositionally biased region" description="Low complexity" evidence="1">
    <location>
        <begin position="56"/>
        <end position="66"/>
    </location>
</feature>
<dbReference type="EMBL" id="MLJW01001609">
    <property type="protein sequence ID" value="OIQ77466.1"/>
    <property type="molecule type" value="Genomic_DNA"/>
</dbReference>
<dbReference type="AlphaFoldDB" id="A0A1J5Q2C8"/>
<evidence type="ECO:0000256" key="1">
    <source>
        <dbReference type="SAM" id="MobiDB-lite"/>
    </source>
</evidence>
<comment type="caution">
    <text evidence="2">The sequence shown here is derived from an EMBL/GenBank/DDBJ whole genome shotgun (WGS) entry which is preliminary data.</text>
</comment>
<organism evidence="2">
    <name type="scientific">mine drainage metagenome</name>
    <dbReference type="NCBI Taxonomy" id="410659"/>
    <lineage>
        <taxon>unclassified sequences</taxon>
        <taxon>metagenomes</taxon>
        <taxon>ecological metagenomes</taxon>
    </lineage>
</organism>
<accession>A0A1J5Q2C8</accession>
<proteinExistence type="predicted"/>
<sequence length="86" mass="9213">MTGVGPDRDPRHGFASRLAGIRSDFLVAFHEREDLLRHELVGDVDIAAVKADRAARSASGARHPSAGGRGVPVDPDDDGDLPYSFF</sequence>
<feature type="region of interest" description="Disordered" evidence="1">
    <location>
        <begin position="53"/>
        <end position="86"/>
    </location>
</feature>
<reference evidence="2" key="1">
    <citation type="submission" date="2016-10" db="EMBL/GenBank/DDBJ databases">
        <title>Sequence of Gallionella enrichment culture.</title>
        <authorList>
            <person name="Poehlein A."/>
            <person name="Muehling M."/>
            <person name="Daniel R."/>
        </authorList>
    </citation>
    <scope>NUCLEOTIDE SEQUENCE</scope>
</reference>
<protein>
    <submittedName>
        <fullName evidence="2">Uncharacterized protein</fullName>
    </submittedName>
</protein>
<gene>
    <name evidence="2" type="ORF">GALL_408420</name>
</gene>
<evidence type="ECO:0000313" key="2">
    <source>
        <dbReference type="EMBL" id="OIQ77466.1"/>
    </source>
</evidence>
<name>A0A1J5Q2C8_9ZZZZ</name>